<keyword evidence="4" id="KW-0964">Secreted</keyword>
<dbReference type="GO" id="GO:0016787">
    <property type="term" value="F:hydrolase activity"/>
    <property type="evidence" value="ECO:0007669"/>
    <property type="project" value="InterPro"/>
</dbReference>
<evidence type="ECO:0000313" key="7">
    <source>
        <dbReference type="EMBL" id="CAH9071540.1"/>
    </source>
</evidence>
<feature type="domain" description="Reverse transcriptase" evidence="6">
    <location>
        <begin position="482"/>
        <end position="760"/>
    </location>
</feature>
<dbReference type="SUPFAM" id="SSF56672">
    <property type="entry name" value="DNA/RNA polymerases"/>
    <property type="match status" value="1"/>
</dbReference>
<reference evidence="7" key="1">
    <citation type="submission" date="2022-07" db="EMBL/GenBank/DDBJ databases">
        <authorList>
            <person name="Macas J."/>
            <person name="Novak P."/>
            <person name="Neumann P."/>
        </authorList>
    </citation>
    <scope>NUCLEOTIDE SEQUENCE</scope>
</reference>
<dbReference type="AlphaFoldDB" id="A0AAV0CCJ0"/>
<dbReference type="CDD" id="cd01650">
    <property type="entry name" value="RT_nLTR_like"/>
    <property type="match status" value="1"/>
</dbReference>
<evidence type="ECO:0000256" key="3">
    <source>
        <dbReference type="ARBA" id="ARBA00005784"/>
    </source>
</evidence>
<dbReference type="InterPro" id="IPR043502">
    <property type="entry name" value="DNA/RNA_pol_sf"/>
</dbReference>
<accession>A0AAV0CCJ0</accession>
<evidence type="ECO:0000259" key="6">
    <source>
        <dbReference type="PROSITE" id="PS50878"/>
    </source>
</evidence>
<dbReference type="PROSITE" id="PS50878">
    <property type="entry name" value="RT_POL"/>
    <property type="match status" value="1"/>
</dbReference>
<sequence length="1255" mass="143183">MFIASWNIRGLNQASKQNSILNFIRLNKVRVFCLLETKLSSSTFENFMRFRLPNWMSITNFDKIGGGRMAIIWDSAFVDGVIMEVDKQHIHARFTCRVTQLSFYVTFIYALYTVLERRDLWKHVHGLGTNTLAPWVVLGDFNCVCDPCERRGSAPPSAYLMKDLNELRLCSNLNDAPSTGEFFTWHRGSIWAKLDRVLINPLWSAQSVTCQAHFVEMEPGFDHVASLVRIGQIQNLGSKPFKFFNMWLKHKNFKDILGRVWLRNVVGTAQFRLARKLKLLKQPLKQLNKEEFSHISARAKESKKEYKRIYQLALMSPSDDALKQELLEAKNRSIFLKDAEETYLRQKAKATHLLQTDRCTKYFHSIVKKKNAKNFIAALKLEDGSLTQSMGQVATEFVTFFKGLFGTYVPSDGYDRHVIHSGATLDHTQVERLIRPITNLEIKQALFDIGNDKAPGPDGYSSAFFKSNWSLVGEDLCEAVGEFFASGNMLRQVNHTIIALIPKTNHSPTVSDFRPISCTNVTYKVITKILASRLGPLLPTIIHPAQGAFVDGRLMADNIFLAQELVKGYTRKRCSPRCMIKVDLRKAYDTVSWEFLENVLKDIGIPTLFVNWIMECVTTSSFSISINGVLHGWFEGKRGLRQGDPMSPLLFVICLEYFSRMIDLRTMGPNFKYHPLCSKLKISHLAYADDLVLFSKGDCRSIKILAETLEDYGMVSGLMVNHDKSNIFLGGNVANALPQILDLVDFQQGSFPVRYLGIPLAPLKISVAQFSPLIDTVTDYINAWNTKTLSYAGKLELIRSVMQGVQSFWLGIFPVPRTIIDRIVALCRIFLWGGKYAKVAWEDVCLPKEEGGLGIKNARVWNDALLSRTLWNIHKKQDTLWVRWVHGVYLHGRDVWTFAPHNRDSQLMKRIALIRDSIVSKFSSLAMAISFIQKNSLNGRIITGKVYDLLRVRANPRMWMSFIWKSYIPPKFSFIMWLALRNRLPTYDNLGFLDVINICHFCKGGPETVPHLFFDCMVTGKVWEMVKQWLGLRRQMTTLRSAVKWIKEEHNGANIKAKAIRISFCYTVYWTWRTRNAVIFEGAKAKVDDMVSQIKYMAILSGGSAGGLAAMIHCDRFRDLHPITARVKCLAIASYIVHEAHLNESKQFEATFQGLISLHGSSQALPPLCTSRMSPDLCFFTQYFLPTIRTPVFIAMSSFNLIQISYNLFRADEVCLFHNNCTHDRLKAIQVGTQTGAYLQLGRLQRPNRIVSYHI</sequence>
<comment type="subcellular location">
    <subcellularLocation>
        <location evidence="2">Secreted</location>
        <location evidence="2">Cell wall</location>
    </subcellularLocation>
</comment>
<comment type="function">
    <text evidence="1">Hydrolyzes acetyl esters in homogalacturonan regions of pectin. In type I primary cell wall, galacturonic acid residues of pectin can be acetylated at the O-2 and O-3 positions. Decreasing the degree of acetylation of pectin gels in vitro alters their physical properties.</text>
</comment>
<comment type="caution">
    <text evidence="7">The sequence shown here is derived from an EMBL/GenBank/DDBJ whole genome shotgun (WGS) entry which is preliminary data.</text>
</comment>
<dbReference type="Gene3D" id="3.60.10.10">
    <property type="entry name" value="Endonuclease/exonuclease/phosphatase"/>
    <property type="match status" value="1"/>
</dbReference>
<proteinExistence type="inferred from homology"/>
<keyword evidence="8" id="KW-1185">Reference proteome</keyword>
<evidence type="ECO:0000256" key="5">
    <source>
        <dbReference type="ARBA" id="ARBA00023316"/>
    </source>
</evidence>
<evidence type="ECO:0000256" key="2">
    <source>
        <dbReference type="ARBA" id="ARBA00004191"/>
    </source>
</evidence>
<dbReference type="PANTHER" id="PTHR33116">
    <property type="entry name" value="REVERSE TRANSCRIPTASE ZINC-BINDING DOMAIN-CONTAINING PROTEIN-RELATED-RELATED"/>
    <property type="match status" value="1"/>
</dbReference>
<dbReference type="Pfam" id="PF00078">
    <property type="entry name" value="RVT_1"/>
    <property type="match status" value="1"/>
</dbReference>
<gene>
    <name evidence="7" type="ORF">CEPIT_LOCUS3953</name>
</gene>
<dbReference type="InterPro" id="IPR005135">
    <property type="entry name" value="Endo/exonuclease/phosphatase"/>
</dbReference>
<evidence type="ECO:0000256" key="1">
    <source>
        <dbReference type="ARBA" id="ARBA00003534"/>
    </source>
</evidence>
<dbReference type="SUPFAM" id="SSF56219">
    <property type="entry name" value="DNase I-like"/>
    <property type="match status" value="1"/>
</dbReference>
<dbReference type="InterPro" id="IPR026960">
    <property type="entry name" value="RVT-Znf"/>
</dbReference>
<dbReference type="Proteomes" id="UP001152523">
    <property type="component" value="Unassembled WGS sequence"/>
</dbReference>
<protein>
    <recommendedName>
        <fullName evidence="6">Reverse transcriptase domain-containing protein</fullName>
    </recommendedName>
</protein>
<dbReference type="Pfam" id="PF03372">
    <property type="entry name" value="Exo_endo_phos"/>
    <property type="match status" value="1"/>
</dbReference>
<dbReference type="Pfam" id="PF03283">
    <property type="entry name" value="PAE"/>
    <property type="match status" value="1"/>
</dbReference>
<dbReference type="InterPro" id="IPR000477">
    <property type="entry name" value="RT_dom"/>
</dbReference>
<name>A0AAV0CCJ0_9ASTE</name>
<keyword evidence="4" id="KW-0134">Cell wall</keyword>
<dbReference type="EMBL" id="CAMAPF010000021">
    <property type="protein sequence ID" value="CAH9071540.1"/>
    <property type="molecule type" value="Genomic_DNA"/>
</dbReference>
<keyword evidence="5" id="KW-0961">Cell wall biogenesis/degradation</keyword>
<dbReference type="InterPro" id="IPR036691">
    <property type="entry name" value="Endo/exonu/phosph_ase_sf"/>
</dbReference>
<dbReference type="GO" id="GO:0071555">
    <property type="term" value="P:cell wall organization"/>
    <property type="evidence" value="ECO:0007669"/>
    <property type="project" value="UniProtKB-KW"/>
</dbReference>
<dbReference type="InterPro" id="IPR004963">
    <property type="entry name" value="PAE/NOTUM"/>
</dbReference>
<evidence type="ECO:0000313" key="8">
    <source>
        <dbReference type="Proteomes" id="UP001152523"/>
    </source>
</evidence>
<evidence type="ECO:0000256" key="4">
    <source>
        <dbReference type="ARBA" id="ARBA00022512"/>
    </source>
</evidence>
<comment type="similarity">
    <text evidence="3">Belongs to the pectinacetylesterase family.</text>
</comment>
<dbReference type="Pfam" id="PF13966">
    <property type="entry name" value="zf-RVT"/>
    <property type="match status" value="1"/>
</dbReference>
<organism evidence="7 8">
    <name type="scientific">Cuscuta epithymum</name>
    <dbReference type="NCBI Taxonomy" id="186058"/>
    <lineage>
        <taxon>Eukaryota</taxon>
        <taxon>Viridiplantae</taxon>
        <taxon>Streptophyta</taxon>
        <taxon>Embryophyta</taxon>
        <taxon>Tracheophyta</taxon>
        <taxon>Spermatophyta</taxon>
        <taxon>Magnoliopsida</taxon>
        <taxon>eudicotyledons</taxon>
        <taxon>Gunneridae</taxon>
        <taxon>Pentapetalae</taxon>
        <taxon>asterids</taxon>
        <taxon>lamiids</taxon>
        <taxon>Solanales</taxon>
        <taxon>Convolvulaceae</taxon>
        <taxon>Cuscuteae</taxon>
        <taxon>Cuscuta</taxon>
        <taxon>Cuscuta subgen. Cuscuta</taxon>
    </lineage>
</organism>
<dbReference type="PANTHER" id="PTHR33116:SF66">
    <property type="entry name" value="REVERSE TRANSCRIPTASE ZINC-BINDING DOMAIN-CONTAINING PROTEIN"/>
    <property type="match status" value="1"/>
</dbReference>